<name>A0AA88DN32_FICCA</name>
<dbReference type="Proteomes" id="UP001187192">
    <property type="component" value="Unassembled WGS sequence"/>
</dbReference>
<proteinExistence type="predicted"/>
<comment type="caution">
    <text evidence="1">The sequence shown here is derived from an EMBL/GenBank/DDBJ whole genome shotgun (WGS) entry which is preliminary data.</text>
</comment>
<accession>A0AA88DN32</accession>
<dbReference type="InterPro" id="IPR008972">
    <property type="entry name" value="Cupredoxin"/>
</dbReference>
<reference evidence="1" key="1">
    <citation type="submission" date="2023-07" db="EMBL/GenBank/DDBJ databases">
        <title>draft genome sequence of fig (Ficus carica).</title>
        <authorList>
            <person name="Takahashi T."/>
            <person name="Nishimura K."/>
        </authorList>
    </citation>
    <scope>NUCLEOTIDE SEQUENCE</scope>
</reference>
<evidence type="ECO:0000313" key="2">
    <source>
        <dbReference type="Proteomes" id="UP001187192"/>
    </source>
</evidence>
<dbReference type="Gene3D" id="2.60.40.420">
    <property type="entry name" value="Cupredoxins - blue copper proteins"/>
    <property type="match status" value="1"/>
</dbReference>
<sequence length="117" mass="12386">MNFAATHVIAVRSVYVLDPNDGILAVNRSDFISCNLSQPICGVRPSDAGKIENVLTNQGYRYMTSALVSNCERGQKFAILVANNGAIPVLSTSASANYKTIPKAKPPSSTSSSSSFT</sequence>
<dbReference type="EMBL" id="BTGU01000076">
    <property type="protein sequence ID" value="GMN58275.1"/>
    <property type="molecule type" value="Genomic_DNA"/>
</dbReference>
<evidence type="ECO:0000313" key="1">
    <source>
        <dbReference type="EMBL" id="GMN58275.1"/>
    </source>
</evidence>
<dbReference type="AlphaFoldDB" id="A0AA88DN32"/>
<gene>
    <name evidence="1" type="ORF">TIFTF001_027361</name>
</gene>
<keyword evidence="2" id="KW-1185">Reference proteome</keyword>
<organism evidence="1 2">
    <name type="scientific">Ficus carica</name>
    <name type="common">Common fig</name>
    <dbReference type="NCBI Taxonomy" id="3494"/>
    <lineage>
        <taxon>Eukaryota</taxon>
        <taxon>Viridiplantae</taxon>
        <taxon>Streptophyta</taxon>
        <taxon>Embryophyta</taxon>
        <taxon>Tracheophyta</taxon>
        <taxon>Spermatophyta</taxon>
        <taxon>Magnoliopsida</taxon>
        <taxon>eudicotyledons</taxon>
        <taxon>Gunneridae</taxon>
        <taxon>Pentapetalae</taxon>
        <taxon>rosids</taxon>
        <taxon>fabids</taxon>
        <taxon>Rosales</taxon>
        <taxon>Moraceae</taxon>
        <taxon>Ficeae</taxon>
        <taxon>Ficus</taxon>
    </lineage>
</organism>
<dbReference type="SUPFAM" id="SSF49503">
    <property type="entry name" value="Cupredoxins"/>
    <property type="match status" value="1"/>
</dbReference>
<protein>
    <submittedName>
        <fullName evidence="1">Uncharacterized protein</fullName>
    </submittedName>
</protein>